<evidence type="ECO:0000313" key="1">
    <source>
        <dbReference type="EMBL" id="AJP09105.1"/>
    </source>
</evidence>
<accession>A0A171PVM8</accession>
<protein>
    <submittedName>
        <fullName evidence="1">Uncharacterized protein</fullName>
    </submittedName>
</protein>
<reference evidence="2" key="1">
    <citation type="submission" date="2014-04" db="EMBL/GenBank/DDBJ databases">
        <authorList>
            <person name="Wei Y."/>
            <person name="Huang G."/>
            <person name="Cheng X."/>
        </authorList>
    </citation>
    <scope>NUCLEOTIDE SEQUENCE [LARGE SCALE GENOMIC DNA]</scope>
</reference>
<dbReference type="GeneID" id="41900741"/>
<dbReference type="Proteomes" id="UP000232922">
    <property type="component" value="Genome"/>
</dbReference>
<dbReference type="KEGG" id="vg:41900741"/>
<evidence type="ECO:0000313" key="2">
    <source>
        <dbReference type="Proteomes" id="UP000232922"/>
    </source>
</evidence>
<dbReference type="EMBL" id="KJ755191">
    <property type="protein sequence ID" value="AJP09105.1"/>
    <property type="molecule type" value="Genomic_DNA"/>
</dbReference>
<name>A0A171PVM8_9VIRU</name>
<proteinExistence type="predicted"/>
<sequence>MLYGNSKTDVNATNKSTGTTVGYTGTTSNAAIKDVDGVASNGGGSVGGTGLGGPLGGTSGVNTSNLRMKTLDRPTDNAIMQRALSHPDWLTIGSFIKETNYPIPYFQYNLVLSQRNSDKDVTIPKTATHLLGYKNKKQLCNAIKALKLARGSVSKSGDEMTLSREVAKELFYHSEAGRYFFKENFVNLVELWCKYTYMYVNKRCYMDGETVEV</sequence>
<dbReference type="RefSeq" id="YP_009701605.1">
    <property type="nucleotide sequence ID" value="NC_044938.1"/>
</dbReference>
<organism evidence="1 2">
    <name type="scientific">Heliothis virescens ascovirus 3f</name>
    <dbReference type="NCBI Taxonomy" id="328614"/>
    <lineage>
        <taxon>Viruses</taxon>
        <taxon>Varidnaviria</taxon>
        <taxon>Bamfordvirae</taxon>
        <taxon>Nucleocytoviricota</taxon>
        <taxon>Megaviricetes</taxon>
        <taxon>Pimascovirales</taxon>
        <taxon>Pimascovirales incertae sedis</taxon>
        <taxon>Ascoviridae</taxon>
        <taxon>Ascovirus</taxon>
        <taxon>Ascovirus hvav3a</taxon>
    </lineage>
</organism>